<reference evidence="1 2" key="1">
    <citation type="journal article" date="2015" name="Genome Announc.">
        <title>Expanding the biotechnology potential of lactobacilli through comparative genomics of 213 strains and associated genera.</title>
        <authorList>
            <person name="Sun Z."/>
            <person name="Harris H.M."/>
            <person name="McCann A."/>
            <person name="Guo C."/>
            <person name="Argimon S."/>
            <person name="Zhang W."/>
            <person name="Yang X."/>
            <person name="Jeffery I.B."/>
            <person name="Cooney J.C."/>
            <person name="Kagawa T.F."/>
            <person name="Liu W."/>
            <person name="Song Y."/>
            <person name="Salvetti E."/>
            <person name="Wrobel A."/>
            <person name="Rasinkangas P."/>
            <person name="Parkhill J."/>
            <person name="Rea M.C."/>
            <person name="O'Sullivan O."/>
            <person name="Ritari J."/>
            <person name="Douillard F.P."/>
            <person name="Paul Ross R."/>
            <person name="Yang R."/>
            <person name="Briner A.E."/>
            <person name="Felis G.E."/>
            <person name="de Vos W.M."/>
            <person name="Barrangou R."/>
            <person name="Klaenhammer T.R."/>
            <person name="Caufield P.W."/>
            <person name="Cui Y."/>
            <person name="Zhang H."/>
            <person name="O'Toole P.W."/>
        </authorList>
    </citation>
    <scope>NUCLEOTIDE SEQUENCE [LARGE SCALE GENOMIC DNA]</scope>
    <source>
        <strain evidence="1 2">DSM 20405</strain>
    </source>
</reference>
<evidence type="ECO:0000313" key="1">
    <source>
        <dbReference type="EMBL" id="KRN47532.1"/>
    </source>
</evidence>
<name>A0A0R2HBX4_9FIRM</name>
<sequence length="225" mass="24177">MTVEQKGWNATDGITAKVKSGDTFDSSKKLTVTAASANEWNLKSGENAIAYKMASATEQEKSYADATATTSLEISAEDLNTGNYEAPFGIVVEDYTDKPAGEYKDTVIFTAKVEDAVKVETLLTTLTFGGSSTYSETTSGVVSVTATNVTNYNARFGWLWFNEGSLSVTAKEGYTITKCVFIQNAKTPITDTEAPFEIHATDEGIVESTSAMDGVTSIEVYGYEN</sequence>
<proteinExistence type="predicted"/>
<protein>
    <submittedName>
        <fullName evidence="1">Uncharacterized protein</fullName>
    </submittedName>
</protein>
<dbReference type="PATRIC" id="fig|1410657.5.peg.1553"/>
<dbReference type="AlphaFoldDB" id="A0A0R2HBX4"/>
<evidence type="ECO:0000313" key="2">
    <source>
        <dbReference type="Proteomes" id="UP000051841"/>
    </source>
</evidence>
<organism evidence="1 2">
    <name type="scientific">Kandleria vitulina DSM 20405</name>
    <dbReference type="NCBI Taxonomy" id="1410657"/>
    <lineage>
        <taxon>Bacteria</taxon>
        <taxon>Bacillati</taxon>
        <taxon>Bacillota</taxon>
        <taxon>Erysipelotrichia</taxon>
        <taxon>Erysipelotrichales</taxon>
        <taxon>Coprobacillaceae</taxon>
        <taxon>Kandleria</taxon>
    </lineage>
</organism>
<comment type="caution">
    <text evidence="1">The sequence shown here is derived from an EMBL/GenBank/DDBJ whole genome shotgun (WGS) entry which is preliminary data.</text>
</comment>
<gene>
    <name evidence="1" type="ORF">IV49_GL001505</name>
</gene>
<dbReference type="Proteomes" id="UP000051841">
    <property type="component" value="Unassembled WGS sequence"/>
</dbReference>
<accession>A0A0R2HBX4</accession>
<dbReference type="EMBL" id="JQBL01000041">
    <property type="protein sequence ID" value="KRN47532.1"/>
    <property type="molecule type" value="Genomic_DNA"/>
</dbReference>
<keyword evidence="2" id="KW-1185">Reference proteome</keyword>